<comment type="subcellular location">
    <subcellularLocation>
        <location evidence="1">Membrane</location>
        <topology evidence="1">Multi-pass membrane protein</topology>
    </subcellularLocation>
</comment>
<evidence type="ECO:0008006" key="8">
    <source>
        <dbReference type="Google" id="ProtNLM"/>
    </source>
</evidence>
<accession>A0A0C2RR85</accession>
<evidence type="ECO:0000256" key="3">
    <source>
        <dbReference type="ARBA" id="ARBA00022989"/>
    </source>
</evidence>
<evidence type="ECO:0000313" key="6">
    <source>
        <dbReference type="EMBL" id="KIL52785.1"/>
    </source>
</evidence>
<feature type="transmembrane region" description="Helical" evidence="5">
    <location>
        <begin position="52"/>
        <end position="74"/>
    </location>
</feature>
<dbReference type="RefSeq" id="WP_041053539.1">
    <property type="nucleotide sequence ID" value="NZ_JXRR01000001.1"/>
</dbReference>
<dbReference type="OrthoDB" id="92887at2"/>
<evidence type="ECO:0000256" key="4">
    <source>
        <dbReference type="ARBA" id="ARBA00023136"/>
    </source>
</evidence>
<evidence type="ECO:0000313" key="7">
    <source>
        <dbReference type="Proteomes" id="UP000031972"/>
    </source>
</evidence>
<dbReference type="Pfam" id="PF02361">
    <property type="entry name" value="CbiQ"/>
    <property type="match status" value="1"/>
</dbReference>
<dbReference type="InterPro" id="IPR003339">
    <property type="entry name" value="ABC/ECF_trnsptr_transmembrane"/>
</dbReference>
<evidence type="ECO:0000256" key="1">
    <source>
        <dbReference type="ARBA" id="ARBA00004141"/>
    </source>
</evidence>
<feature type="transmembrane region" description="Helical" evidence="5">
    <location>
        <begin position="109"/>
        <end position="132"/>
    </location>
</feature>
<evidence type="ECO:0000256" key="5">
    <source>
        <dbReference type="SAM" id="Phobius"/>
    </source>
</evidence>
<keyword evidence="3 5" id="KW-1133">Transmembrane helix</keyword>
<dbReference type="EMBL" id="JXRR01000001">
    <property type="protein sequence ID" value="KIL52785.1"/>
    <property type="molecule type" value="Genomic_DNA"/>
</dbReference>
<dbReference type="CDD" id="cd16914">
    <property type="entry name" value="EcfT"/>
    <property type="match status" value="1"/>
</dbReference>
<dbReference type="InterPro" id="IPR052770">
    <property type="entry name" value="Cobalt_transport_CbiQ"/>
</dbReference>
<keyword evidence="4 5" id="KW-0472">Membrane</keyword>
<gene>
    <name evidence="6" type="ORF">KR50_01140</name>
</gene>
<dbReference type="AlphaFoldDB" id="A0A0C2RR85"/>
<comment type="caution">
    <text evidence="6">The sequence shown here is derived from an EMBL/GenBank/DDBJ whole genome shotgun (WGS) entry which is preliminary data.</text>
</comment>
<keyword evidence="2 5" id="KW-0812">Transmembrane</keyword>
<dbReference type="GO" id="GO:0043190">
    <property type="term" value="C:ATP-binding cassette (ABC) transporter complex"/>
    <property type="evidence" value="ECO:0007669"/>
    <property type="project" value="TreeGrafter"/>
</dbReference>
<feature type="transmembrane region" description="Helical" evidence="5">
    <location>
        <begin position="231"/>
        <end position="251"/>
    </location>
</feature>
<evidence type="ECO:0000256" key="2">
    <source>
        <dbReference type="ARBA" id="ARBA00022692"/>
    </source>
</evidence>
<reference evidence="6 7" key="1">
    <citation type="submission" date="2015-01" db="EMBL/GenBank/DDBJ databases">
        <title>Jeotgalibacillus campisalis genome sequencing.</title>
        <authorList>
            <person name="Goh K.M."/>
            <person name="Chan K.-G."/>
            <person name="Yaakop A.S."/>
            <person name="Ee R."/>
            <person name="Gan H.M."/>
            <person name="Chan C.S."/>
        </authorList>
    </citation>
    <scope>NUCLEOTIDE SEQUENCE [LARGE SCALE GENOMIC DNA]</scope>
    <source>
        <strain evidence="6 7">SF-57</strain>
    </source>
</reference>
<protein>
    <recommendedName>
        <fullName evidence="8">Cobalt transporter</fullName>
    </recommendedName>
</protein>
<keyword evidence="7" id="KW-1185">Reference proteome</keyword>
<feature type="transmembrane region" description="Helical" evidence="5">
    <location>
        <begin position="12"/>
        <end position="45"/>
    </location>
</feature>
<dbReference type="Proteomes" id="UP000031972">
    <property type="component" value="Unassembled WGS sequence"/>
</dbReference>
<sequence length="252" mass="28967">MWLHSINPSVKLLTILMTIIVLALFLDPVLYFVFWIGLMIITFFLSAISWKTWALLTAPFLFMAIGYVWTAMLFPNEELLKGEHMLFEWGWLILTEESLMRSAGLGMRVIVFSALSLLFVLTTKPVLFMLSLMQQLKLPTRLAYGIMAGYQFLPLIKDEFQIMQRAQQIRGVGRPQTLKERVSHWKSFVIPLLASAIRKAERTAVAMESRGFTGEPRSHWYREIPLQKRDAVFVAMIGVLFIVSFTVSSILQ</sequence>
<dbReference type="PANTHER" id="PTHR43723:SF1">
    <property type="entry name" value="COBALT TRANSPORT PROTEIN CBIQ"/>
    <property type="match status" value="1"/>
</dbReference>
<dbReference type="GO" id="GO:0006824">
    <property type="term" value="P:cobalt ion transport"/>
    <property type="evidence" value="ECO:0007669"/>
    <property type="project" value="TreeGrafter"/>
</dbReference>
<name>A0A0C2RR85_9BACL</name>
<dbReference type="PATRIC" id="fig|220754.4.peg.116"/>
<organism evidence="6 7">
    <name type="scientific">Jeotgalibacillus campisalis</name>
    <dbReference type="NCBI Taxonomy" id="220754"/>
    <lineage>
        <taxon>Bacteria</taxon>
        <taxon>Bacillati</taxon>
        <taxon>Bacillota</taxon>
        <taxon>Bacilli</taxon>
        <taxon>Bacillales</taxon>
        <taxon>Caryophanaceae</taxon>
        <taxon>Jeotgalibacillus</taxon>
    </lineage>
</organism>
<proteinExistence type="predicted"/>
<dbReference type="PANTHER" id="PTHR43723">
    <property type="entry name" value="COBALT TRANSPORT PROTEIN CBIQ"/>
    <property type="match status" value="1"/>
</dbReference>